<dbReference type="EMBL" id="AKHW03002524">
    <property type="protein sequence ID" value="KYO38418.1"/>
    <property type="molecule type" value="Genomic_DNA"/>
</dbReference>
<reference evidence="1 2" key="1">
    <citation type="journal article" date="2012" name="Genome Biol.">
        <title>Sequencing three crocodilian genomes to illuminate the evolution of archosaurs and amniotes.</title>
        <authorList>
            <person name="St John J.A."/>
            <person name="Braun E.L."/>
            <person name="Isberg S.R."/>
            <person name="Miles L.G."/>
            <person name="Chong A.Y."/>
            <person name="Gongora J."/>
            <person name="Dalzell P."/>
            <person name="Moran C."/>
            <person name="Bed'hom B."/>
            <person name="Abzhanov A."/>
            <person name="Burgess S.C."/>
            <person name="Cooksey A.M."/>
            <person name="Castoe T.A."/>
            <person name="Crawford N.G."/>
            <person name="Densmore L.D."/>
            <person name="Drew J.C."/>
            <person name="Edwards S.V."/>
            <person name="Faircloth B.C."/>
            <person name="Fujita M.K."/>
            <person name="Greenwold M.J."/>
            <person name="Hoffmann F.G."/>
            <person name="Howard J.M."/>
            <person name="Iguchi T."/>
            <person name="Janes D.E."/>
            <person name="Khan S.Y."/>
            <person name="Kohno S."/>
            <person name="de Koning A.J."/>
            <person name="Lance S.L."/>
            <person name="McCarthy F.M."/>
            <person name="McCormack J.E."/>
            <person name="Merchant M.E."/>
            <person name="Peterson D.G."/>
            <person name="Pollock D.D."/>
            <person name="Pourmand N."/>
            <person name="Raney B.J."/>
            <person name="Roessler K.A."/>
            <person name="Sanford J.R."/>
            <person name="Sawyer R.H."/>
            <person name="Schmidt C.J."/>
            <person name="Triplett E.W."/>
            <person name="Tuberville T.D."/>
            <person name="Venegas-Anaya M."/>
            <person name="Howard J.T."/>
            <person name="Jarvis E.D."/>
            <person name="Guillette L.J.Jr."/>
            <person name="Glenn T.C."/>
            <person name="Green R.E."/>
            <person name="Ray D.A."/>
        </authorList>
    </citation>
    <scope>NUCLEOTIDE SEQUENCE [LARGE SCALE GENOMIC DNA]</scope>
    <source>
        <strain evidence="1">KSC_2009_1</strain>
    </source>
</reference>
<dbReference type="AlphaFoldDB" id="A0A151NNQ0"/>
<accession>A0A151NNQ0</accession>
<proteinExistence type="predicted"/>
<protein>
    <submittedName>
        <fullName evidence="1">Uncharacterized protein</fullName>
    </submittedName>
</protein>
<dbReference type="Proteomes" id="UP000050525">
    <property type="component" value="Unassembled WGS sequence"/>
</dbReference>
<comment type="caution">
    <text evidence="1">The sequence shown here is derived from an EMBL/GenBank/DDBJ whole genome shotgun (WGS) entry which is preliminary data.</text>
</comment>
<evidence type="ECO:0000313" key="1">
    <source>
        <dbReference type="EMBL" id="KYO38418.1"/>
    </source>
</evidence>
<name>A0A151NNQ0_ALLMI</name>
<keyword evidence="2" id="KW-1185">Reference proteome</keyword>
<organism evidence="1 2">
    <name type="scientific">Alligator mississippiensis</name>
    <name type="common">American alligator</name>
    <dbReference type="NCBI Taxonomy" id="8496"/>
    <lineage>
        <taxon>Eukaryota</taxon>
        <taxon>Metazoa</taxon>
        <taxon>Chordata</taxon>
        <taxon>Craniata</taxon>
        <taxon>Vertebrata</taxon>
        <taxon>Euteleostomi</taxon>
        <taxon>Archelosauria</taxon>
        <taxon>Archosauria</taxon>
        <taxon>Crocodylia</taxon>
        <taxon>Alligatoridae</taxon>
        <taxon>Alligatorinae</taxon>
        <taxon>Alligator</taxon>
    </lineage>
</organism>
<gene>
    <name evidence="1" type="ORF">Y1Q_0015663</name>
</gene>
<sequence length="70" mass="7712">MKIVSPGHESGPSARGAVPHITDRLPWCVRAEEALGSPAQGQSLDHRNLPCKHQSQNDILKLHLLKAHYI</sequence>
<evidence type="ECO:0000313" key="2">
    <source>
        <dbReference type="Proteomes" id="UP000050525"/>
    </source>
</evidence>